<evidence type="ECO:0000256" key="1">
    <source>
        <dbReference type="SAM" id="MobiDB-lite"/>
    </source>
</evidence>
<reference evidence="2" key="1">
    <citation type="submission" date="2022-07" db="EMBL/GenBank/DDBJ databases">
        <authorList>
            <person name="Macas J."/>
            <person name="Novak P."/>
            <person name="Neumann P."/>
        </authorList>
    </citation>
    <scope>NUCLEOTIDE SEQUENCE</scope>
</reference>
<sequence>MFHFSIFPADLLPLHPLSLLPSLLSHLIIHLYSFSSHNSSITYLDVIIFSPIFPCVHAYKCLDGESAHLRRPPMGGGENVEAKVAVEMVTEAPPRSVQCMAATSVSGGRGDSDDDIGGGDRW</sequence>
<dbReference type="EMBL" id="CAMAPF010000017">
    <property type="protein sequence ID" value="CAH9070356.1"/>
    <property type="molecule type" value="Genomic_DNA"/>
</dbReference>
<evidence type="ECO:0000313" key="2">
    <source>
        <dbReference type="EMBL" id="CAH9070356.1"/>
    </source>
</evidence>
<organism evidence="2 3">
    <name type="scientific">Cuscuta epithymum</name>
    <dbReference type="NCBI Taxonomy" id="186058"/>
    <lineage>
        <taxon>Eukaryota</taxon>
        <taxon>Viridiplantae</taxon>
        <taxon>Streptophyta</taxon>
        <taxon>Embryophyta</taxon>
        <taxon>Tracheophyta</taxon>
        <taxon>Spermatophyta</taxon>
        <taxon>Magnoliopsida</taxon>
        <taxon>eudicotyledons</taxon>
        <taxon>Gunneridae</taxon>
        <taxon>Pentapetalae</taxon>
        <taxon>asterids</taxon>
        <taxon>lamiids</taxon>
        <taxon>Solanales</taxon>
        <taxon>Convolvulaceae</taxon>
        <taxon>Cuscuteae</taxon>
        <taxon>Cuscuta</taxon>
        <taxon>Cuscuta subgen. Cuscuta</taxon>
    </lineage>
</organism>
<evidence type="ECO:0000313" key="3">
    <source>
        <dbReference type="Proteomes" id="UP001152523"/>
    </source>
</evidence>
<dbReference type="AlphaFoldDB" id="A0AAV0CAC7"/>
<keyword evidence="3" id="KW-1185">Reference proteome</keyword>
<dbReference type="Proteomes" id="UP001152523">
    <property type="component" value="Unassembled WGS sequence"/>
</dbReference>
<comment type="caution">
    <text evidence="2">The sequence shown here is derived from an EMBL/GenBank/DDBJ whole genome shotgun (WGS) entry which is preliminary data.</text>
</comment>
<accession>A0AAV0CAC7</accession>
<feature type="region of interest" description="Disordered" evidence="1">
    <location>
        <begin position="101"/>
        <end position="122"/>
    </location>
</feature>
<name>A0AAV0CAC7_9ASTE</name>
<gene>
    <name evidence="2" type="ORF">CEPIT_LOCUS3407</name>
</gene>
<feature type="compositionally biased region" description="Acidic residues" evidence="1">
    <location>
        <begin position="112"/>
        <end position="122"/>
    </location>
</feature>
<proteinExistence type="predicted"/>
<protein>
    <submittedName>
        <fullName evidence="2">Uncharacterized protein</fullName>
    </submittedName>
</protein>